<keyword evidence="6" id="KW-1185">Reference proteome</keyword>
<feature type="domain" description="MSP" evidence="4">
    <location>
        <begin position="5"/>
        <end position="169"/>
    </location>
</feature>
<name>A0AAW3BNF7_9TRYP</name>
<evidence type="ECO:0000313" key="5">
    <source>
        <dbReference type="EMBL" id="KAL0522349.1"/>
    </source>
</evidence>
<dbReference type="Proteomes" id="UP001501274">
    <property type="component" value="Unassembled WGS sequence"/>
</dbReference>
<evidence type="ECO:0000259" key="4">
    <source>
        <dbReference type="PROSITE" id="PS50202"/>
    </source>
</evidence>
<dbReference type="Gene3D" id="2.60.40.10">
    <property type="entry name" value="Immunoglobulins"/>
    <property type="match status" value="1"/>
</dbReference>
<dbReference type="Pfam" id="PF00635">
    <property type="entry name" value="Motile_Sperm"/>
    <property type="match status" value="1"/>
</dbReference>
<evidence type="ECO:0000256" key="2">
    <source>
        <dbReference type="ARBA" id="ARBA00023134"/>
    </source>
</evidence>
<feature type="compositionally biased region" description="Low complexity" evidence="3">
    <location>
        <begin position="254"/>
        <end position="278"/>
    </location>
</feature>
<evidence type="ECO:0000256" key="3">
    <source>
        <dbReference type="SAM" id="MobiDB-lite"/>
    </source>
</evidence>
<dbReference type="InterPro" id="IPR008962">
    <property type="entry name" value="PapD-like_sf"/>
</dbReference>
<dbReference type="EMBL" id="JBAMZN010000029">
    <property type="protein sequence ID" value="KAL0522349.1"/>
    <property type="molecule type" value="Genomic_DNA"/>
</dbReference>
<evidence type="ECO:0000256" key="1">
    <source>
        <dbReference type="ARBA" id="ARBA00022741"/>
    </source>
</evidence>
<comment type="caution">
    <text evidence="5">The sequence shown here is derived from an EMBL/GenBank/DDBJ whole genome shotgun (WGS) entry which is preliminary data.</text>
</comment>
<evidence type="ECO:0000313" key="6">
    <source>
        <dbReference type="Proteomes" id="UP001501274"/>
    </source>
</evidence>
<keyword evidence="1" id="KW-0547">Nucleotide-binding</keyword>
<organism evidence="5 6">
    <name type="scientific">Leishmania naiffi</name>
    <dbReference type="NCBI Taxonomy" id="5678"/>
    <lineage>
        <taxon>Eukaryota</taxon>
        <taxon>Discoba</taxon>
        <taxon>Euglenozoa</taxon>
        <taxon>Kinetoplastea</taxon>
        <taxon>Metakinetoplastina</taxon>
        <taxon>Trypanosomatida</taxon>
        <taxon>Trypanosomatidae</taxon>
        <taxon>Leishmaniinae</taxon>
        <taxon>Leishmania</taxon>
        <taxon>Leishmania naiffi species complex</taxon>
    </lineage>
</organism>
<sequence length="338" mass="36543">MTSDNLQVTLSQDSLFFPLPFTNATIDNVVQMKNPLPVVQGNPKANVISFKILSRVQHRYSVRPPVGFIGAGEHVTIVFSFNPEHVRMAKIPEERELPTEATRDAIHLDFAVVDAQSVQTALAHWVPGSKVTKVPREVMTDALLFWKQRGPVKENSPSTMRYKLRCVFAPRNNVPDSLVMCMKEEGGRTRGTADSTALLPSTSSPPMTSSTQPQNTTPPEALPPRHSENQRNTPTASTPHNDASGALPAARGTGVSAARPGVAGAALAPFASPTSSSPTQKLRSSSGAPDGEVTLKGILGQVMNYKLSYRVVSVLLVLTFLCGLLDQSNLLTWLITKR</sequence>
<accession>A0AAW3BNF7</accession>
<reference evidence="5 6" key="1">
    <citation type="submission" date="2024-02" db="EMBL/GenBank/DDBJ databases">
        <title>FIRST GENOME SEQUENCES OF Leishmania (Viannia) shawi, Leishmania (Viannia) lindenbergi AND Leishmania (Viannia) utingensis.</title>
        <authorList>
            <person name="Resadore F."/>
            <person name="Custodio M.G.F."/>
            <person name="Boite M.C."/>
            <person name="Cupolillo E."/>
            <person name="Ferreira G.E.M."/>
        </authorList>
    </citation>
    <scope>NUCLEOTIDE SEQUENCE [LARGE SCALE GENOMIC DNA]</scope>
    <source>
        <strain evidence="5 6">MDAS/BR/1979/M5533</strain>
    </source>
</reference>
<dbReference type="InterPro" id="IPR000535">
    <property type="entry name" value="MSP_dom"/>
</dbReference>
<dbReference type="GO" id="GO:0006614">
    <property type="term" value="P:SRP-dependent cotranslational protein targeting to membrane"/>
    <property type="evidence" value="ECO:0007669"/>
    <property type="project" value="InterPro"/>
</dbReference>
<dbReference type="PROSITE" id="PS00300">
    <property type="entry name" value="SRP54"/>
    <property type="match status" value="1"/>
</dbReference>
<gene>
    <name evidence="5" type="ORF">Q4I28_005128</name>
</gene>
<dbReference type="SUPFAM" id="SSF49354">
    <property type="entry name" value="PapD-like"/>
    <property type="match status" value="1"/>
</dbReference>
<feature type="compositionally biased region" description="Polar residues" evidence="3">
    <location>
        <begin position="230"/>
        <end position="241"/>
    </location>
</feature>
<protein>
    <submittedName>
        <fullName evidence="5">MSP (Major sperm protein) domain containing protein</fullName>
    </submittedName>
</protein>
<dbReference type="AlphaFoldDB" id="A0AAW3BNF7"/>
<dbReference type="InterPro" id="IPR013783">
    <property type="entry name" value="Ig-like_fold"/>
</dbReference>
<dbReference type="GO" id="GO:0005525">
    <property type="term" value="F:GTP binding"/>
    <property type="evidence" value="ECO:0007669"/>
    <property type="project" value="UniProtKB-KW"/>
</dbReference>
<proteinExistence type="predicted"/>
<dbReference type="PROSITE" id="PS50202">
    <property type="entry name" value="MSP"/>
    <property type="match status" value="1"/>
</dbReference>
<dbReference type="InterPro" id="IPR000897">
    <property type="entry name" value="SRP54_GTPase_dom"/>
</dbReference>
<keyword evidence="2" id="KW-0342">GTP-binding</keyword>
<feature type="region of interest" description="Disordered" evidence="3">
    <location>
        <begin position="187"/>
        <end position="291"/>
    </location>
</feature>
<feature type="compositionally biased region" description="Low complexity" evidence="3">
    <location>
        <begin position="195"/>
        <end position="219"/>
    </location>
</feature>